<evidence type="ECO:0000313" key="3">
    <source>
        <dbReference type="Proteomes" id="UP000007030"/>
    </source>
</evidence>
<dbReference type="STRING" id="869210.Marky_2231"/>
<dbReference type="HOGENOM" id="CLU_069789_0_0_0"/>
<dbReference type="Proteomes" id="UP000007030">
    <property type="component" value="Chromosome"/>
</dbReference>
<evidence type="ECO:0000313" key="2">
    <source>
        <dbReference type="EMBL" id="AEB12951.1"/>
    </source>
</evidence>
<protein>
    <recommendedName>
        <fullName evidence="1">SCP domain-containing protein</fullName>
    </recommendedName>
</protein>
<dbReference type="KEGG" id="mhd:Marky_2231"/>
<keyword evidence="3" id="KW-1185">Reference proteome</keyword>
<dbReference type="AlphaFoldDB" id="F2NRA2"/>
<dbReference type="InterPro" id="IPR035940">
    <property type="entry name" value="CAP_sf"/>
</dbReference>
<evidence type="ECO:0000259" key="1">
    <source>
        <dbReference type="Pfam" id="PF00188"/>
    </source>
</evidence>
<dbReference type="SUPFAM" id="SSF55797">
    <property type="entry name" value="PR-1-like"/>
    <property type="match status" value="1"/>
</dbReference>
<dbReference type="Pfam" id="PF00188">
    <property type="entry name" value="CAP"/>
    <property type="match status" value="1"/>
</dbReference>
<organism evidence="2 3">
    <name type="scientific">Marinithermus hydrothermalis (strain DSM 14884 / JCM 11576 / T1)</name>
    <dbReference type="NCBI Taxonomy" id="869210"/>
    <lineage>
        <taxon>Bacteria</taxon>
        <taxon>Thermotogati</taxon>
        <taxon>Deinococcota</taxon>
        <taxon>Deinococci</taxon>
        <taxon>Thermales</taxon>
        <taxon>Thermaceae</taxon>
        <taxon>Marinithermus</taxon>
    </lineage>
</organism>
<feature type="domain" description="SCP" evidence="1">
    <location>
        <begin position="19"/>
        <end position="131"/>
    </location>
</feature>
<dbReference type="eggNOG" id="COG2340">
    <property type="taxonomic scope" value="Bacteria"/>
</dbReference>
<accession>F2NRA2</accession>
<name>F2NRA2_MARHT</name>
<gene>
    <name evidence="2" type="ordered locus">Marky_2231</name>
</gene>
<dbReference type="InterPro" id="IPR014044">
    <property type="entry name" value="CAP_dom"/>
</dbReference>
<dbReference type="EMBL" id="CP002630">
    <property type="protein sequence ID" value="AEB12951.1"/>
    <property type="molecule type" value="Genomic_DNA"/>
</dbReference>
<sequence length="273" mass="29390">MPNCLEGSLTDEAKQRALYTLNFIRALVGLPPVGYDPASDPMVQKASLMFAANNAIDHFPPTSWACYTAEGAEGAKKSNLAIKSSSAPITPLPGEFIVLWADDVNVSKLGHRRWLVDPFLKHVAFGLVDGSPLVGGAAFSVGSAIRVIYAEEADISNLALPFVAYPRGEFPTALLTNDWFFSFGVLADPSGRFNNGDVDYSQAQIRVTDPSGAALSVTEVSFTDPNPTSVMGLPNHLQWKVPGLQDGVTYTVTITNVRVNGTPQDFSYTVHLR</sequence>
<proteinExistence type="predicted"/>
<reference evidence="2 3" key="1">
    <citation type="journal article" date="2012" name="Stand. Genomic Sci.">
        <title>Complete genome sequence of the aerobic, heterotroph Marinithermus hydrothermalis type strain (T1(T)) from a deep-sea hydrothermal vent chimney.</title>
        <authorList>
            <person name="Copeland A."/>
            <person name="Gu W."/>
            <person name="Yasawong M."/>
            <person name="Lapidus A."/>
            <person name="Lucas S."/>
            <person name="Deshpande S."/>
            <person name="Pagani I."/>
            <person name="Tapia R."/>
            <person name="Cheng J.F."/>
            <person name="Goodwin L.A."/>
            <person name="Pitluck S."/>
            <person name="Liolios K."/>
            <person name="Ivanova N."/>
            <person name="Mavromatis K."/>
            <person name="Mikhailova N."/>
            <person name="Pati A."/>
            <person name="Chen A."/>
            <person name="Palaniappan K."/>
            <person name="Land M."/>
            <person name="Pan C."/>
            <person name="Brambilla E.M."/>
            <person name="Rohde M."/>
            <person name="Tindall B.J."/>
            <person name="Sikorski J."/>
            <person name="Goker M."/>
            <person name="Detter J.C."/>
            <person name="Bristow J."/>
            <person name="Eisen J.A."/>
            <person name="Markowitz V."/>
            <person name="Hugenholtz P."/>
            <person name="Kyrpides N.C."/>
            <person name="Klenk H.P."/>
            <person name="Woyke T."/>
        </authorList>
    </citation>
    <scope>NUCLEOTIDE SEQUENCE [LARGE SCALE GENOMIC DNA]</scope>
    <source>
        <strain evidence="3">DSM 14884 / JCM 11576 / T1</strain>
    </source>
</reference>